<dbReference type="InterPro" id="IPR002123">
    <property type="entry name" value="Plipid/glycerol_acylTrfase"/>
</dbReference>
<sequence length="285" mass="29491">MNPLGEHVTVGAWVGYGPQPGCGAGCLPGAGAVPAAGPLRRAARYAGMALLLPVALALGAALPLMPGPVRRAAVRGWFRALLRAAGVRLVVRGVPLGRSPALVVANHVSWLDIPALLAVGTLRVVAKSDVRGWPVVGALAARAGAIFIDRTRLRGLPRTVAEVADALRSGHSVLAFPEGSTWCGRTAGRFYPAVFQAAVDARVPVRPVRLTFRLADGTATTVAAFVGDDTLLDSVRRVVAIRDLTVEVTLRRPVVAVARLSGAHGTPASRRALAHLSHGSVVTSG</sequence>
<accession>A0ABN2KXG2</accession>
<evidence type="ECO:0000256" key="2">
    <source>
        <dbReference type="ARBA" id="ARBA00022516"/>
    </source>
</evidence>
<dbReference type="PANTHER" id="PTHR10434">
    <property type="entry name" value="1-ACYL-SN-GLYCEROL-3-PHOSPHATE ACYLTRANSFERASE"/>
    <property type="match status" value="1"/>
</dbReference>
<protein>
    <submittedName>
        <fullName evidence="8">Lysophospholipid acyltransferase family protein</fullName>
    </submittedName>
</protein>
<evidence type="ECO:0000256" key="6">
    <source>
        <dbReference type="SAM" id="Phobius"/>
    </source>
</evidence>
<evidence type="ECO:0000256" key="3">
    <source>
        <dbReference type="ARBA" id="ARBA00022679"/>
    </source>
</evidence>
<comment type="pathway">
    <text evidence="1">Lipid metabolism.</text>
</comment>
<dbReference type="EMBL" id="BAAALS010000026">
    <property type="protein sequence ID" value="GAA1768838.1"/>
    <property type="molecule type" value="Genomic_DNA"/>
</dbReference>
<dbReference type="RefSeq" id="WP_344085525.1">
    <property type="nucleotide sequence ID" value="NZ_BAAALS010000026.1"/>
</dbReference>
<keyword evidence="3" id="KW-0808">Transferase</keyword>
<name>A0ABN2KXG2_9ACTN</name>
<keyword evidence="6" id="KW-0472">Membrane</keyword>
<evidence type="ECO:0000259" key="7">
    <source>
        <dbReference type="SMART" id="SM00563"/>
    </source>
</evidence>
<proteinExistence type="predicted"/>
<dbReference type="SUPFAM" id="SSF69593">
    <property type="entry name" value="Glycerol-3-phosphate (1)-acyltransferase"/>
    <property type="match status" value="1"/>
</dbReference>
<feature type="domain" description="Phospholipid/glycerol acyltransferase" evidence="7">
    <location>
        <begin position="101"/>
        <end position="213"/>
    </location>
</feature>
<keyword evidence="2" id="KW-0444">Lipid biosynthesis</keyword>
<keyword evidence="5 8" id="KW-0012">Acyltransferase</keyword>
<dbReference type="GO" id="GO:0016746">
    <property type="term" value="F:acyltransferase activity"/>
    <property type="evidence" value="ECO:0007669"/>
    <property type="project" value="UniProtKB-KW"/>
</dbReference>
<evidence type="ECO:0000256" key="4">
    <source>
        <dbReference type="ARBA" id="ARBA00023098"/>
    </source>
</evidence>
<dbReference type="SMART" id="SM00563">
    <property type="entry name" value="PlsC"/>
    <property type="match status" value="1"/>
</dbReference>
<dbReference type="CDD" id="cd07989">
    <property type="entry name" value="LPLAT_AGPAT-like"/>
    <property type="match status" value="1"/>
</dbReference>
<gene>
    <name evidence="8" type="ORF">GCM10009681_45200</name>
</gene>
<dbReference type="PANTHER" id="PTHR10434:SF64">
    <property type="entry name" value="1-ACYL-SN-GLYCEROL-3-PHOSPHATE ACYLTRANSFERASE-RELATED"/>
    <property type="match status" value="1"/>
</dbReference>
<keyword evidence="6" id="KW-1133">Transmembrane helix</keyword>
<keyword evidence="4" id="KW-0443">Lipid metabolism</keyword>
<dbReference type="Proteomes" id="UP001500655">
    <property type="component" value="Unassembled WGS sequence"/>
</dbReference>
<feature type="transmembrane region" description="Helical" evidence="6">
    <location>
        <begin position="45"/>
        <end position="65"/>
    </location>
</feature>
<evidence type="ECO:0000313" key="9">
    <source>
        <dbReference type="Proteomes" id="UP001500655"/>
    </source>
</evidence>
<evidence type="ECO:0000256" key="5">
    <source>
        <dbReference type="ARBA" id="ARBA00023315"/>
    </source>
</evidence>
<reference evidence="8 9" key="1">
    <citation type="journal article" date="2019" name="Int. J. Syst. Evol. Microbiol.">
        <title>The Global Catalogue of Microorganisms (GCM) 10K type strain sequencing project: providing services to taxonomists for standard genome sequencing and annotation.</title>
        <authorList>
            <consortium name="The Broad Institute Genomics Platform"/>
            <consortium name="The Broad Institute Genome Sequencing Center for Infectious Disease"/>
            <person name="Wu L."/>
            <person name="Ma J."/>
        </authorList>
    </citation>
    <scope>NUCLEOTIDE SEQUENCE [LARGE SCALE GENOMIC DNA]</scope>
    <source>
        <strain evidence="8 9">JCM 13249</strain>
    </source>
</reference>
<evidence type="ECO:0000256" key="1">
    <source>
        <dbReference type="ARBA" id="ARBA00005189"/>
    </source>
</evidence>
<keyword evidence="9" id="KW-1185">Reference proteome</keyword>
<dbReference type="Pfam" id="PF01553">
    <property type="entry name" value="Acyltransferase"/>
    <property type="match status" value="1"/>
</dbReference>
<keyword evidence="6" id="KW-0812">Transmembrane</keyword>
<evidence type="ECO:0000313" key="8">
    <source>
        <dbReference type="EMBL" id="GAA1768838.1"/>
    </source>
</evidence>
<comment type="caution">
    <text evidence="8">The sequence shown here is derived from an EMBL/GenBank/DDBJ whole genome shotgun (WGS) entry which is preliminary data.</text>
</comment>
<organism evidence="8 9">
    <name type="scientific">Luedemannella helvata</name>
    <dbReference type="NCBI Taxonomy" id="349315"/>
    <lineage>
        <taxon>Bacteria</taxon>
        <taxon>Bacillati</taxon>
        <taxon>Actinomycetota</taxon>
        <taxon>Actinomycetes</taxon>
        <taxon>Micromonosporales</taxon>
        <taxon>Micromonosporaceae</taxon>
        <taxon>Luedemannella</taxon>
    </lineage>
</organism>